<evidence type="ECO:0000259" key="1">
    <source>
        <dbReference type="Pfam" id="PF24346"/>
    </source>
</evidence>
<organism evidence="2 3">
    <name type="scientific">Aliigemmobacter aestuarii</name>
    <dbReference type="NCBI Taxonomy" id="1445661"/>
    <lineage>
        <taxon>Bacteria</taxon>
        <taxon>Pseudomonadati</taxon>
        <taxon>Pseudomonadota</taxon>
        <taxon>Alphaproteobacteria</taxon>
        <taxon>Rhodobacterales</taxon>
        <taxon>Paracoccaceae</taxon>
        <taxon>Aliigemmobacter</taxon>
    </lineage>
</organism>
<dbReference type="InterPro" id="IPR051172">
    <property type="entry name" value="Chlamydia_OmcB"/>
</dbReference>
<dbReference type="InterPro" id="IPR047589">
    <property type="entry name" value="DUF11_rpt"/>
</dbReference>
<name>A0A4S3MLJ8_9RHOB</name>
<dbReference type="PANTHER" id="PTHR34819">
    <property type="entry name" value="LARGE CYSTEINE-RICH PERIPLASMIC PROTEIN OMCB"/>
    <property type="match status" value="1"/>
</dbReference>
<accession>A0A4S3MLJ8</accession>
<dbReference type="Gene3D" id="2.60.40.10">
    <property type="entry name" value="Immunoglobulins"/>
    <property type="match status" value="1"/>
</dbReference>
<dbReference type="SUPFAM" id="SSF117074">
    <property type="entry name" value="Hypothetical protein PA1324"/>
    <property type="match status" value="1"/>
</dbReference>
<sequence>VSVTDPLTGLSAITPAPVSLAPGASQIFTATLTVTQDHLDAGSIANTATASGTPPVGDAVTDTDSVTLTAAQQPAATIAKVVDLGELTAPGTLTYTITVVNTGNITLTGPQLTDDLPVVFTQQPTDTGTSGALDVGETWVWTATLDVSQDMIDAGADIVNTATFQADQLQPVSDDAITAITAQPGFTITKTVDRATINAPGTLTYTITVVNTGNVGLTNPVLTEDLPVTFTQQPTDTGTPDVLDAGETWVWTATLDVTQEMIDAGEPIVNVATFTADGVDPLPGETSTSVDYNPDFTIEKVADADEVEEPGTILGYTITVANTGNVTLTGTQLTDRLRQRTTTGDPIPLALTQEPVLASGDTDADAELDVGETWVYTATLRITRDMLQEGRASIRNVATFDTAETGTKSDDAVTDVVISITNPDEEPEYEIRKVALRSHVKQGELAPWRIEVENLNAFTPRRITVIDRLPQGFIYKEGSARIGGSAVTPEVVGSQVIFRNVRVAPGATVRITLDTFVSGGVKPGVHTNFANIVRPFLEASASVIVDAEPVFDCGTIIGKVFNDKNHDGYQNPGEPGIAGARVVTVRGKLITTDEHGRYHVACADLPRDIGSNFAMKLDTRSLPSGYRLTTENPRVVRLTAGKMTELNFGVSISRVVRIEVASNAFVAGSNTPSEELVLAVRRLVTRIKDTPSTVRISYQLAGESRSVANARMRAIEQVLKTYWPGNGRYKLTVEKTIKK</sequence>
<dbReference type="PANTHER" id="PTHR34819:SF3">
    <property type="entry name" value="CELL SURFACE PROTEIN"/>
    <property type="match status" value="1"/>
</dbReference>
<reference evidence="2 3" key="1">
    <citation type="submission" date="2019-04" db="EMBL/GenBank/DDBJ databases">
        <title>Draft genome sequence of Gemmobacter aestuarii sp. nov.</title>
        <authorList>
            <person name="Hameed A."/>
            <person name="Lin S.-Y."/>
            <person name="Shahina M."/>
            <person name="Lai W.-A."/>
            <person name="Young C.-C."/>
        </authorList>
    </citation>
    <scope>NUCLEOTIDE SEQUENCE [LARGE SCALE GENOMIC DNA]</scope>
    <source>
        <strain evidence="2 3">CC-PW-75</strain>
    </source>
</reference>
<dbReference type="Proteomes" id="UP000309450">
    <property type="component" value="Unassembled WGS sequence"/>
</dbReference>
<proteinExistence type="predicted"/>
<feature type="domain" description="DUF7507" evidence="1">
    <location>
        <begin position="183"/>
        <end position="277"/>
    </location>
</feature>
<feature type="domain" description="DUF7507" evidence="1">
    <location>
        <begin position="1"/>
        <end position="62"/>
    </location>
</feature>
<dbReference type="OrthoDB" id="9773411at2"/>
<dbReference type="InterPro" id="IPR055354">
    <property type="entry name" value="DUF7507"/>
</dbReference>
<feature type="domain" description="DUF7507" evidence="1">
    <location>
        <begin position="73"/>
        <end position="169"/>
    </location>
</feature>
<evidence type="ECO:0000313" key="3">
    <source>
        <dbReference type="Proteomes" id="UP000309450"/>
    </source>
</evidence>
<feature type="non-terminal residue" evidence="2">
    <location>
        <position position="1"/>
    </location>
</feature>
<keyword evidence="3" id="KW-1185">Reference proteome</keyword>
<dbReference type="AlphaFoldDB" id="A0A4S3MLJ8"/>
<feature type="domain" description="DUF7507" evidence="1">
    <location>
        <begin position="293"/>
        <end position="405"/>
    </location>
</feature>
<dbReference type="Pfam" id="PF24346">
    <property type="entry name" value="DUF7507"/>
    <property type="match status" value="4"/>
</dbReference>
<dbReference type="NCBIfam" id="TIGR01451">
    <property type="entry name" value="B_ant_repeat"/>
    <property type="match status" value="3"/>
</dbReference>
<dbReference type="InterPro" id="IPR013783">
    <property type="entry name" value="Ig-like_fold"/>
</dbReference>
<comment type="caution">
    <text evidence="2">The sequence shown here is derived from an EMBL/GenBank/DDBJ whole genome shotgun (WGS) entry which is preliminary data.</text>
</comment>
<protein>
    <submittedName>
        <fullName evidence="2">DUF11 domain-containing protein</fullName>
    </submittedName>
</protein>
<dbReference type="EMBL" id="SSND01000004">
    <property type="protein sequence ID" value="THD82460.1"/>
    <property type="molecule type" value="Genomic_DNA"/>
</dbReference>
<evidence type="ECO:0000313" key="2">
    <source>
        <dbReference type="EMBL" id="THD82460.1"/>
    </source>
</evidence>
<gene>
    <name evidence="2" type="ORF">E7811_15575</name>
</gene>